<evidence type="ECO:0000259" key="9">
    <source>
        <dbReference type="Pfam" id="PF02875"/>
    </source>
</evidence>
<evidence type="ECO:0000256" key="3">
    <source>
        <dbReference type="ARBA" id="ARBA00022490"/>
    </source>
</evidence>
<dbReference type="RefSeq" id="WP_330974931.1">
    <property type="nucleotide sequence ID" value="NZ_JAZGLY010000005.1"/>
</dbReference>
<feature type="binding site" evidence="7">
    <location>
        <begin position="128"/>
        <end position="134"/>
    </location>
    <ligand>
        <name>ATP</name>
        <dbReference type="ChEBI" id="CHEBI:30616"/>
    </ligand>
</feature>
<comment type="caution">
    <text evidence="11">The sequence shown here is derived from an EMBL/GenBank/DDBJ whole genome shotgun (WGS) entry which is preliminary data.</text>
</comment>
<comment type="catalytic activity">
    <reaction evidence="7 8">
        <text>UDP-N-acetyl-alpha-D-muramoyl-L-alanine + D-glutamate + ATP = UDP-N-acetyl-alpha-D-muramoyl-L-alanyl-D-glutamate + ADP + phosphate + H(+)</text>
        <dbReference type="Rhea" id="RHEA:16429"/>
        <dbReference type="ChEBI" id="CHEBI:15378"/>
        <dbReference type="ChEBI" id="CHEBI:29986"/>
        <dbReference type="ChEBI" id="CHEBI:30616"/>
        <dbReference type="ChEBI" id="CHEBI:43474"/>
        <dbReference type="ChEBI" id="CHEBI:83898"/>
        <dbReference type="ChEBI" id="CHEBI:83900"/>
        <dbReference type="ChEBI" id="CHEBI:456216"/>
        <dbReference type="EC" id="6.3.2.9"/>
    </reaction>
</comment>
<dbReference type="Gene3D" id="3.90.190.20">
    <property type="entry name" value="Mur ligase, C-terminal domain"/>
    <property type="match status" value="1"/>
</dbReference>
<gene>
    <name evidence="7 11" type="primary">murD</name>
    <name evidence="11" type="ORF">V2H41_09570</name>
</gene>
<keyword evidence="7 8" id="KW-0573">Peptidoglycan synthesis</keyword>
<evidence type="ECO:0000313" key="11">
    <source>
        <dbReference type="EMBL" id="MEE6187522.1"/>
    </source>
</evidence>
<comment type="subcellular location">
    <subcellularLocation>
        <location evidence="1 7 8">Cytoplasm</location>
    </subcellularLocation>
</comment>
<dbReference type="InterPro" id="IPR005762">
    <property type="entry name" value="MurD"/>
</dbReference>
<comment type="pathway">
    <text evidence="2 7 8">Cell wall biogenesis; peptidoglycan biosynthesis.</text>
</comment>
<name>A0ABU7RHN7_9BACT</name>
<evidence type="ECO:0000256" key="5">
    <source>
        <dbReference type="ARBA" id="ARBA00022741"/>
    </source>
</evidence>
<evidence type="ECO:0000256" key="4">
    <source>
        <dbReference type="ARBA" id="ARBA00022598"/>
    </source>
</evidence>
<comment type="similarity">
    <text evidence="7">Belongs to the MurCDEF family.</text>
</comment>
<evidence type="ECO:0000256" key="7">
    <source>
        <dbReference type="HAMAP-Rule" id="MF_00639"/>
    </source>
</evidence>
<dbReference type="SUPFAM" id="SSF53244">
    <property type="entry name" value="MurD-like peptide ligases, peptide-binding domain"/>
    <property type="match status" value="1"/>
</dbReference>
<dbReference type="Gene3D" id="3.40.1190.10">
    <property type="entry name" value="Mur-like, catalytic domain"/>
    <property type="match status" value="1"/>
</dbReference>
<reference evidence="11 12" key="1">
    <citation type="submission" date="2024-01" db="EMBL/GenBank/DDBJ databases">
        <title>Niabella digestum sp. nov., isolated from waste digestion system.</title>
        <authorList>
            <person name="Zhang L."/>
        </authorList>
    </citation>
    <scope>NUCLEOTIDE SEQUENCE [LARGE SCALE GENOMIC DNA]</scope>
    <source>
        <strain evidence="11 12">A18</strain>
    </source>
</reference>
<sequence>MSASSDKHMTLAGESDRAPVSLVILGGGESGVGAALLGKKKGCKVFVSDAGSLKDVYRKELDAAGIEWEEGGHDETRILSADEVVKSPGIPEKNELIKKIRAKGIPVISEIELAYRYKGDSKIIAITGSNGKTTTTSLIYHILKTAAVDAALVGNIGDSFAKCVAEDPKPVYVVEVSSFQLDDIQSFRPDIAVLTNITEDHLDRYDYNFENYIRSKFRITENQRAEDYFIYNADDKITTQYIDQFKINSKQLSFSMEQEKGAAFIKDGDMYVRTGDDFMTMSVYDFTLKGKHNQYNTMAGSLAAATMEIRKEKIREAVQTFQNLEHRMEHVATIRGVEFINDSKATNINSTWFALESMEKPTILILGGVDKGNDYNLLMDLVKEKVKAIVCLGLDNKKIHEAFEGVVPVIVDTTSAEDAVKTAFSYAEKGDVVLLSPGCASFDLFKNYEDRGTQFKRAVIDL</sequence>
<dbReference type="Pfam" id="PF02875">
    <property type="entry name" value="Mur_ligase_C"/>
    <property type="match status" value="1"/>
</dbReference>
<keyword evidence="7 8" id="KW-0132">Cell division</keyword>
<evidence type="ECO:0000259" key="10">
    <source>
        <dbReference type="Pfam" id="PF08245"/>
    </source>
</evidence>
<dbReference type="Pfam" id="PF08245">
    <property type="entry name" value="Mur_ligase_M"/>
    <property type="match status" value="1"/>
</dbReference>
<evidence type="ECO:0000256" key="8">
    <source>
        <dbReference type="RuleBase" id="RU003664"/>
    </source>
</evidence>
<evidence type="ECO:0000313" key="12">
    <source>
        <dbReference type="Proteomes" id="UP001357452"/>
    </source>
</evidence>
<protein>
    <recommendedName>
        <fullName evidence="7 8">UDP-N-acetylmuramoylalanine--D-glutamate ligase</fullName>
        <ecNumber evidence="7 8">6.3.2.9</ecNumber>
    </recommendedName>
    <alternativeName>
        <fullName evidence="7">D-glutamic acid-adding enzyme</fullName>
    </alternativeName>
    <alternativeName>
        <fullName evidence="7">UDP-N-acetylmuramoyl-L-alanyl-D-glutamate synthetase</fullName>
    </alternativeName>
</protein>
<dbReference type="InterPro" id="IPR036615">
    <property type="entry name" value="Mur_ligase_C_dom_sf"/>
</dbReference>
<keyword evidence="12" id="KW-1185">Reference proteome</keyword>
<feature type="domain" description="Mur ligase C-terminal" evidence="9">
    <location>
        <begin position="326"/>
        <end position="437"/>
    </location>
</feature>
<proteinExistence type="inferred from homology"/>
<dbReference type="SUPFAM" id="SSF51984">
    <property type="entry name" value="MurCD N-terminal domain"/>
    <property type="match status" value="1"/>
</dbReference>
<dbReference type="PANTHER" id="PTHR43692:SF1">
    <property type="entry name" value="UDP-N-ACETYLMURAMOYLALANINE--D-GLUTAMATE LIGASE"/>
    <property type="match status" value="1"/>
</dbReference>
<keyword evidence="7 8" id="KW-0133">Cell shape</keyword>
<dbReference type="Pfam" id="PF21377">
    <property type="entry name" value="MurD_N"/>
    <property type="match status" value="1"/>
</dbReference>
<dbReference type="InterPro" id="IPR013221">
    <property type="entry name" value="Mur_ligase_cen"/>
</dbReference>
<keyword evidence="7 8" id="KW-0131">Cell cycle</keyword>
<evidence type="ECO:0000256" key="2">
    <source>
        <dbReference type="ARBA" id="ARBA00004752"/>
    </source>
</evidence>
<keyword evidence="5 7" id="KW-0547">Nucleotide-binding</keyword>
<dbReference type="SUPFAM" id="SSF53623">
    <property type="entry name" value="MurD-like peptide ligases, catalytic domain"/>
    <property type="match status" value="1"/>
</dbReference>
<evidence type="ECO:0000256" key="1">
    <source>
        <dbReference type="ARBA" id="ARBA00004496"/>
    </source>
</evidence>
<dbReference type="Gene3D" id="3.40.50.720">
    <property type="entry name" value="NAD(P)-binding Rossmann-like Domain"/>
    <property type="match status" value="1"/>
</dbReference>
<dbReference type="EC" id="6.3.2.9" evidence="7 8"/>
<dbReference type="NCBIfam" id="TIGR01087">
    <property type="entry name" value="murD"/>
    <property type="match status" value="1"/>
</dbReference>
<keyword evidence="4 7" id="KW-0436">Ligase</keyword>
<accession>A0ABU7RHN7</accession>
<dbReference type="InterPro" id="IPR036565">
    <property type="entry name" value="Mur-like_cat_sf"/>
</dbReference>
<keyword evidence="3 7" id="KW-0963">Cytoplasm</keyword>
<dbReference type="HAMAP" id="MF_00639">
    <property type="entry name" value="MurD"/>
    <property type="match status" value="1"/>
</dbReference>
<evidence type="ECO:0000256" key="6">
    <source>
        <dbReference type="ARBA" id="ARBA00022840"/>
    </source>
</evidence>
<dbReference type="GO" id="GO:0008764">
    <property type="term" value="F:UDP-N-acetylmuramoylalanine-D-glutamate ligase activity"/>
    <property type="evidence" value="ECO:0007669"/>
    <property type="project" value="UniProtKB-EC"/>
</dbReference>
<comment type="function">
    <text evidence="7 8">Cell wall formation. Catalyzes the addition of glutamate to the nucleotide precursor UDP-N-acetylmuramoyl-L-alanine (UMA).</text>
</comment>
<dbReference type="Proteomes" id="UP001357452">
    <property type="component" value="Unassembled WGS sequence"/>
</dbReference>
<organism evidence="11 12">
    <name type="scientific">Niabella digestorum</name>
    <dbReference type="NCBI Taxonomy" id="3117701"/>
    <lineage>
        <taxon>Bacteria</taxon>
        <taxon>Pseudomonadati</taxon>
        <taxon>Bacteroidota</taxon>
        <taxon>Chitinophagia</taxon>
        <taxon>Chitinophagales</taxon>
        <taxon>Chitinophagaceae</taxon>
        <taxon>Niabella</taxon>
    </lineage>
</organism>
<keyword evidence="7 8" id="KW-0961">Cell wall biogenesis/degradation</keyword>
<keyword evidence="6 7" id="KW-0067">ATP-binding</keyword>
<feature type="domain" description="Mur ligase central" evidence="10">
    <location>
        <begin position="126"/>
        <end position="303"/>
    </location>
</feature>
<dbReference type="InterPro" id="IPR004101">
    <property type="entry name" value="Mur_ligase_C"/>
</dbReference>
<dbReference type="PANTHER" id="PTHR43692">
    <property type="entry name" value="UDP-N-ACETYLMURAMOYLALANINE--D-GLUTAMATE LIGASE"/>
    <property type="match status" value="1"/>
</dbReference>
<dbReference type="EMBL" id="JAZGLY010000005">
    <property type="protein sequence ID" value="MEE6187522.1"/>
    <property type="molecule type" value="Genomic_DNA"/>
</dbReference>